<reference evidence="2" key="1">
    <citation type="submission" date="2022-11" db="UniProtKB">
        <authorList>
            <consortium name="WormBaseParasite"/>
        </authorList>
    </citation>
    <scope>IDENTIFICATION</scope>
</reference>
<protein>
    <submittedName>
        <fullName evidence="2">Uncharacterized protein</fullName>
    </submittedName>
</protein>
<evidence type="ECO:0000313" key="2">
    <source>
        <dbReference type="WBParaSite" id="Minc3s00649g15611"/>
    </source>
</evidence>
<dbReference type="Proteomes" id="UP000887563">
    <property type="component" value="Unplaced"/>
</dbReference>
<keyword evidence="1" id="KW-1185">Reference proteome</keyword>
<dbReference type="WBParaSite" id="Minc3s00649g15611">
    <property type="protein sequence ID" value="Minc3s00649g15611"/>
    <property type="gene ID" value="Minc3s00649g15611"/>
</dbReference>
<proteinExistence type="predicted"/>
<organism evidence="1 2">
    <name type="scientific">Meloidogyne incognita</name>
    <name type="common">Southern root-knot nematode worm</name>
    <name type="synonym">Oxyuris incognita</name>
    <dbReference type="NCBI Taxonomy" id="6306"/>
    <lineage>
        <taxon>Eukaryota</taxon>
        <taxon>Metazoa</taxon>
        <taxon>Ecdysozoa</taxon>
        <taxon>Nematoda</taxon>
        <taxon>Chromadorea</taxon>
        <taxon>Rhabditida</taxon>
        <taxon>Tylenchina</taxon>
        <taxon>Tylenchomorpha</taxon>
        <taxon>Tylenchoidea</taxon>
        <taxon>Meloidogynidae</taxon>
        <taxon>Meloidogyninae</taxon>
        <taxon>Meloidogyne</taxon>
        <taxon>Meloidogyne incognita group</taxon>
    </lineage>
</organism>
<name>A0A914LM55_MELIC</name>
<evidence type="ECO:0000313" key="1">
    <source>
        <dbReference type="Proteomes" id="UP000887563"/>
    </source>
</evidence>
<dbReference type="AlphaFoldDB" id="A0A914LM55"/>
<accession>A0A914LM55</accession>
<sequence>MVLRINKIDIEEDEGIWKCQIFVNDERNKGRLKLEGESRKRIAADNIRTTHSKSSEFRRRGRRTQQNDLNEESWYLKQSVEEEAQNGERTFGFSKNDGIYAVFERSSKQSSLFQSSLLPNIYDNTYKIEYIRNTKKLSKNKENTWKRHLRTTTLTNNGAVQLGLKFSKKIILIFIMLKYCLF</sequence>